<dbReference type="GO" id="GO:1990498">
    <property type="term" value="C:mitotic spindle microtubule"/>
    <property type="evidence" value="ECO:0007669"/>
    <property type="project" value="TreeGrafter"/>
</dbReference>
<dbReference type="Pfam" id="PF14661">
    <property type="entry name" value="HAUS6_N"/>
    <property type="match status" value="1"/>
</dbReference>
<feature type="compositionally biased region" description="Polar residues" evidence="1">
    <location>
        <begin position="443"/>
        <end position="457"/>
    </location>
</feature>
<proteinExistence type="predicted"/>
<dbReference type="STRING" id="2070753.A0A3A2ZWC8"/>
<sequence>MQASKHPRPKPPSWSTSSHLVVFIRNLRLLQLDQQEEWPNINLRTLSASSQNQRQRVKAIEWALYHLFAIWDPAGTQDKLRPFFPPLEPMQSVNLRAALFRAFSELKKNGELGRETIVRKTMLDDCKGEKFDELLAVFSTAVLRKVLTATSDDGPLNPAIKLYTAKGLTPEEYQLIVPLILAHRVSLGGMGERRARVRGTHEKFSELLDEKKTQLESRSKENPQTAIDESIDTNTLSREIKTNWLGSEEWAETLLNGGSQTSNDGFLELPFSKAWSKANTSSIEGLCTDANHDLLTNLESRVSHQQDRLRRWRDFRNSIHQRRESPSKTTDNSELTFRDHRRLTVASISKAVRQSLGGSYLTEDDQLLLSSMNEALARVDGKPHSSVSPSPLPPRKAQVDNIPAPETTDPTSFLPSPMHEKKEPLGGQESPVPEEPKLPSPPQVSDNGNSGSPTVHVSSDPEPAQEPEPQPSTFTLAERTRKSMSLIPPSKNNPQGRVRSRKPRPSFPVNQFETPRKQSSQSNEAPSGRSTPRDELFDDTADYASVFKSRPRVAYSPIISPAVHVSPIQEFDLNADGDEGSPYGVDYDGSDLMSSPLASARPRG</sequence>
<evidence type="ECO:0000259" key="2">
    <source>
        <dbReference type="Pfam" id="PF14661"/>
    </source>
</evidence>
<dbReference type="PANTHER" id="PTHR16151">
    <property type="entry name" value="HAUS AUGMIN-LIKE COMPLEX SUBUNIT 6"/>
    <property type="match status" value="1"/>
</dbReference>
<evidence type="ECO:0000256" key="1">
    <source>
        <dbReference type="SAM" id="MobiDB-lite"/>
    </source>
</evidence>
<reference evidence="4" key="1">
    <citation type="submission" date="2017-02" db="EMBL/GenBank/DDBJ databases">
        <authorList>
            <person name="Tafer H."/>
            <person name="Lopandic K."/>
        </authorList>
    </citation>
    <scope>NUCLEOTIDE SEQUENCE [LARGE SCALE GENOMIC DNA]</scope>
    <source>
        <strain evidence="4">CBS 366.77</strain>
    </source>
</reference>
<dbReference type="EMBL" id="MVGC01000010">
    <property type="protein sequence ID" value="RJE27010.1"/>
    <property type="molecule type" value="Genomic_DNA"/>
</dbReference>
<dbReference type="PANTHER" id="PTHR16151:SF2">
    <property type="entry name" value="HAUS AUGMIN-LIKE COMPLEX SUBUNIT 6"/>
    <property type="match status" value="1"/>
</dbReference>
<dbReference type="InterPro" id="IPR028163">
    <property type="entry name" value="HAUS_6_N"/>
</dbReference>
<dbReference type="Proteomes" id="UP000266188">
    <property type="component" value="Unassembled WGS sequence"/>
</dbReference>
<dbReference type="AlphaFoldDB" id="A0A3A2ZWC8"/>
<feature type="compositionally biased region" description="Basic and acidic residues" evidence="1">
    <location>
        <begin position="212"/>
        <end position="221"/>
    </location>
</feature>
<feature type="region of interest" description="Disordered" evidence="1">
    <location>
        <begin position="379"/>
        <end position="537"/>
    </location>
</feature>
<keyword evidence="4" id="KW-1185">Reference proteome</keyword>
<dbReference type="GO" id="GO:0008017">
    <property type="term" value="F:microtubule binding"/>
    <property type="evidence" value="ECO:0007669"/>
    <property type="project" value="TreeGrafter"/>
</dbReference>
<name>A0A3A2ZWC8_9EURO</name>
<dbReference type="GO" id="GO:0051225">
    <property type="term" value="P:spindle assembly"/>
    <property type="evidence" value="ECO:0007669"/>
    <property type="project" value="InterPro"/>
</dbReference>
<dbReference type="GO" id="GO:0070652">
    <property type="term" value="C:HAUS complex"/>
    <property type="evidence" value="ECO:0007669"/>
    <property type="project" value="InterPro"/>
</dbReference>
<dbReference type="InterPro" id="IPR026797">
    <property type="entry name" value="HAUS_6"/>
</dbReference>
<feature type="compositionally biased region" description="Polar residues" evidence="1">
    <location>
        <begin position="508"/>
        <end position="530"/>
    </location>
</feature>
<organism evidence="3 4">
    <name type="scientific">Aspergillus sclerotialis</name>
    <dbReference type="NCBI Taxonomy" id="2070753"/>
    <lineage>
        <taxon>Eukaryota</taxon>
        <taxon>Fungi</taxon>
        <taxon>Dikarya</taxon>
        <taxon>Ascomycota</taxon>
        <taxon>Pezizomycotina</taxon>
        <taxon>Eurotiomycetes</taxon>
        <taxon>Eurotiomycetidae</taxon>
        <taxon>Eurotiales</taxon>
        <taxon>Aspergillaceae</taxon>
        <taxon>Aspergillus</taxon>
        <taxon>Aspergillus subgen. Polypaecilum</taxon>
    </lineage>
</organism>
<protein>
    <recommendedName>
        <fullName evidence="2">HAUS augmin-like complex subunit 6 N-terminal domain-containing protein</fullName>
    </recommendedName>
</protein>
<evidence type="ECO:0000313" key="3">
    <source>
        <dbReference type="EMBL" id="RJE27010.1"/>
    </source>
</evidence>
<feature type="region of interest" description="Disordered" evidence="1">
    <location>
        <begin position="572"/>
        <end position="604"/>
    </location>
</feature>
<accession>A0A3A2ZWC8</accession>
<dbReference type="OrthoDB" id="5575722at2759"/>
<feature type="domain" description="HAUS augmin-like complex subunit 6 N-terminal" evidence="2">
    <location>
        <begin position="23"/>
        <end position="233"/>
    </location>
</feature>
<evidence type="ECO:0000313" key="4">
    <source>
        <dbReference type="Proteomes" id="UP000266188"/>
    </source>
</evidence>
<comment type="caution">
    <text evidence="3">The sequence shown here is derived from an EMBL/GenBank/DDBJ whole genome shotgun (WGS) entry which is preliminary data.</text>
</comment>
<feature type="region of interest" description="Disordered" evidence="1">
    <location>
        <begin position="212"/>
        <end position="232"/>
    </location>
</feature>
<feature type="compositionally biased region" description="Polar residues" evidence="1">
    <location>
        <begin position="222"/>
        <end position="232"/>
    </location>
</feature>
<gene>
    <name evidence="3" type="ORF">PHISCL_00595</name>
</gene>